<name>A0AAJ0BYX4_9PEZI</name>
<feature type="region of interest" description="Disordered" evidence="1">
    <location>
        <begin position="1"/>
        <end position="70"/>
    </location>
</feature>
<feature type="compositionally biased region" description="Low complexity" evidence="1">
    <location>
        <begin position="20"/>
        <end position="30"/>
    </location>
</feature>
<dbReference type="EMBL" id="MU839009">
    <property type="protein sequence ID" value="KAK1767063.1"/>
    <property type="molecule type" value="Genomic_DNA"/>
</dbReference>
<feature type="compositionally biased region" description="Low complexity" evidence="1">
    <location>
        <begin position="51"/>
        <end position="70"/>
    </location>
</feature>
<accession>A0AAJ0BYX4</accession>
<dbReference type="GeneID" id="85314246"/>
<organism evidence="2 3">
    <name type="scientific">Phialemonium atrogriseum</name>
    <dbReference type="NCBI Taxonomy" id="1093897"/>
    <lineage>
        <taxon>Eukaryota</taxon>
        <taxon>Fungi</taxon>
        <taxon>Dikarya</taxon>
        <taxon>Ascomycota</taxon>
        <taxon>Pezizomycotina</taxon>
        <taxon>Sordariomycetes</taxon>
        <taxon>Sordariomycetidae</taxon>
        <taxon>Cephalothecales</taxon>
        <taxon>Cephalothecaceae</taxon>
        <taxon>Phialemonium</taxon>
    </lineage>
</organism>
<evidence type="ECO:0000313" key="2">
    <source>
        <dbReference type="EMBL" id="KAK1767063.1"/>
    </source>
</evidence>
<keyword evidence="3" id="KW-1185">Reference proteome</keyword>
<gene>
    <name evidence="2" type="ORF">QBC33DRAFT_578392</name>
</gene>
<dbReference type="RefSeq" id="XP_060283276.1">
    <property type="nucleotide sequence ID" value="XM_060431059.1"/>
</dbReference>
<proteinExistence type="predicted"/>
<dbReference type="Proteomes" id="UP001244011">
    <property type="component" value="Unassembled WGS sequence"/>
</dbReference>
<sequence>MHPAPSLAEAPPSTNESRPGHNPSASPASHSPRDSHGPGSPSSPPVRKDTTSSTSTIATTATLATGTSGETAPTVYGNLEASPSFTTQAVFSVKDGADAAANRRASRRRTGPLSAVQRERAALIRKLGACSDCRRRRVACHPNHHNMTWEDAARKYRSHSPNVQELVPVSGRLSPAPMSAKTVYHDPQEMDLDASPAQQPGRPPLSETRIRTPLPSGPRLDKPASVTSLPGIDSLKTDLQGVAARIVSDPYGSRYATVQALLLHWQDDDDQSVRAAISDLANVLESSYRYTFKIKSIPSSSNCKSSWRWLSREINEFIDYHDQRDVLKIVYYNGHSYLDANREMILASSRNPETASPIRWSGIQQILEDACSDTLIIMDAAYYPSSKLVRKQGVLELIAASASEDHAKLLDRGSFTRTLADLMHTRASQKFMNPLSAAELHAKLLSSYPKMIQDRQPEKEVLTSFPSPLHVQISGDSRLPSILLAPIHRGLAPFVLDAVQSGPQLNFSFRLTDDSNFNAEAWSEWLRTMPEGIRDVKVEGPYRNNTLR</sequence>
<evidence type="ECO:0000313" key="3">
    <source>
        <dbReference type="Proteomes" id="UP001244011"/>
    </source>
</evidence>
<reference evidence="2" key="1">
    <citation type="submission" date="2023-06" db="EMBL/GenBank/DDBJ databases">
        <title>Genome-scale phylogeny and comparative genomics of the fungal order Sordariales.</title>
        <authorList>
            <consortium name="Lawrence Berkeley National Laboratory"/>
            <person name="Hensen N."/>
            <person name="Bonometti L."/>
            <person name="Westerberg I."/>
            <person name="Brannstrom I.O."/>
            <person name="Guillou S."/>
            <person name="Cros-Aarteil S."/>
            <person name="Calhoun S."/>
            <person name="Haridas S."/>
            <person name="Kuo A."/>
            <person name="Mondo S."/>
            <person name="Pangilinan J."/>
            <person name="Riley R."/>
            <person name="Labutti K."/>
            <person name="Andreopoulos B."/>
            <person name="Lipzen A."/>
            <person name="Chen C."/>
            <person name="Yanf M."/>
            <person name="Daum C."/>
            <person name="Ng V."/>
            <person name="Clum A."/>
            <person name="Steindorff A."/>
            <person name="Ohm R."/>
            <person name="Martin F."/>
            <person name="Silar P."/>
            <person name="Natvig D."/>
            <person name="Lalanne C."/>
            <person name="Gautier V."/>
            <person name="Ament-Velasquez S.L."/>
            <person name="Kruys A."/>
            <person name="Hutchinson M.I."/>
            <person name="Powell A.J."/>
            <person name="Barry K."/>
            <person name="Miller A.N."/>
            <person name="Grigoriev I.V."/>
            <person name="Debuchy R."/>
            <person name="Gladieux P."/>
            <person name="Thoren M.H."/>
            <person name="Johannesson H."/>
        </authorList>
    </citation>
    <scope>NUCLEOTIDE SEQUENCE</scope>
    <source>
        <strain evidence="2">8032-3</strain>
    </source>
</reference>
<comment type="caution">
    <text evidence="2">The sequence shown here is derived from an EMBL/GenBank/DDBJ whole genome shotgun (WGS) entry which is preliminary data.</text>
</comment>
<dbReference type="AlphaFoldDB" id="A0AAJ0BYX4"/>
<protein>
    <submittedName>
        <fullName evidence="2">Uncharacterized protein</fullName>
    </submittedName>
</protein>
<evidence type="ECO:0000256" key="1">
    <source>
        <dbReference type="SAM" id="MobiDB-lite"/>
    </source>
</evidence>
<feature type="region of interest" description="Disordered" evidence="1">
    <location>
        <begin position="191"/>
        <end position="227"/>
    </location>
</feature>